<sequence length="243" mass="27024">MTKRYDPEQVTHPLDVAQSAASVGVATAVPGLAIGSFYGTLKTTTPVLFSIASGAQCFAIGTTFWTARTAILNQDGLQNWWNFTRGVPLIARNDQSPSLSDKVRASTIAGAFTGISLGLLLRGPRNVVPGTIMFTLFGWGGQKGYNFLDKRNSQELREQAQLKALAEDRPKETLMQKFAKSKWSPMSVLTDEQYEEMLQEKLLKVEADIAIIDERIEAVKKMAIEEEGQRALREQEERAREKR</sequence>
<name>A0A7U2I646_PHANO</name>
<protein>
    <submittedName>
        <fullName evidence="1">Uncharacterized protein</fullName>
    </submittedName>
</protein>
<gene>
    <name evidence="1" type="ORF">JI435_099850</name>
</gene>
<proteinExistence type="predicted"/>
<dbReference type="OMA" id="SFWWLRS"/>
<dbReference type="OrthoDB" id="5565730at2759"/>
<dbReference type="EMBL" id="CP069037">
    <property type="protein sequence ID" value="QRD03215.1"/>
    <property type="molecule type" value="Genomic_DNA"/>
</dbReference>
<reference evidence="2" key="1">
    <citation type="journal article" date="2021" name="BMC Genomics">
        <title>Chromosome-level genome assembly and manually-curated proteome of model necrotroph Parastagonospora nodorum Sn15 reveals a genome-wide trove of candidate effector homologs, and redundancy of virulence-related functions within an accessory chromosome.</title>
        <authorList>
            <person name="Bertazzoni S."/>
            <person name="Jones D.A.B."/>
            <person name="Phan H.T."/>
            <person name="Tan K.-C."/>
            <person name="Hane J.K."/>
        </authorList>
    </citation>
    <scope>NUCLEOTIDE SEQUENCE [LARGE SCALE GENOMIC DNA]</scope>
    <source>
        <strain evidence="2">SN15 / ATCC MYA-4574 / FGSC 10173)</strain>
    </source>
</reference>
<evidence type="ECO:0000313" key="2">
    <source>
        <dbReference type="Proteomes" id="UP000663193"/>
    </source>
</evidence>
<keyword evidence="2" id="KW-1185">Reference proteome</keyword>
<dbReference type="AlphaFoldDB" id="A0A7U2I646"/>
<dbReference type="Proteomes" id="UP000663193">
    <property type="component" value="Chromosome 15"/>
</dbReference>
<dbReference type="RefSeq" id="XP_001800269.1">
    <property type="nucleotide sequence ID" value="XM_001800217.1"/>
</dbReference>
<dbReference type="KEGG" id="pno:SNOG_09985"/>
<evidence type="ECO:0000313" key="1">
    <source>
        <dbReference type="EMBL" id="QRD03215.1"/>
    </source>
</evidence>
<dbReference type="VEuPathDB" id="FungiDB:JI435_099850"/>
<dbReference type="PANTHER" id="PTHR41390:SF1">
    <property type="entry name" value="NADH-UBIQUINONE OXIDOREDUCTASE 213 KDA SUBUNIT"/>
    <property type="match status" value="1"/>
</dbReference>
<dbReference type="PANTHER" id="PTHR41390">
    <property type="entry name" value="CHROMOSOME 7, WHOLE GENOME SHOTGUN SEQUENCE"/>
    <property type="match status" value="1"/>
</dbReference>
<accession>A0A7U2I646</accession>
<organism evidence="1 2">
    <name type="scientific">Phaeosphaeria nodorum (strain SN15 / ATCC MYA-4574 / FGSC 10173)</name>
    <name type="common">Glume blotch fungus</name>
    <name type="synonym">Parastagonospora nodorum</name>
    <dbReference type="NCBI Taxonomy" id="321614"/>
    <lineage>
        <taxon>Eukaryota</taxon>
        <taxon>Fungi</taxon>
        <taxon>Dikarya</taxon>
        <taxon>Ascomycota</taxon>
        <taxon>Pezizomycotina</taxon>
        <taxon>Dothideomycetes</taxon>
        <taxon>Pleosporomycetidae</taxon>
        <taxon>Pleosporales</taxon>
        <taxon>Pleosporineae</taxon>
        <taxon>Phaeosphaeriaceae</taxon>
        <taxon>Parastagonospora</taxon>
    </lineage>
</organism>